<reference evidence="1 2" key="1">
    <citation type="journal article" date="2022" name="Nat. Plants">
        <title>Genomes of leafy and leafless Platanthera orchids illuminate the evolution of mycoheterotrophy.</title>
        <authorList>
            <person name="Li M.H."/>
            <person name="Liu K.W."/>
            <person name="Li Z."/>
            <person name="Lu H.C."/>
            <person name="Ye Q.L."/>
            <person name="Zhang D."/>
            <person name="Wang J.Y."/>
            <person name="Li Y.F."/>
            <person name="Zhong Z.M."/>
            <person name="Liu X."/>
            <person name="Yu X."/>
            <person name="Liu D.K."/>
            <person name="Tu X.D."/>
            <person name="Liu B."/>
            <person name="Hao Y."/>
            <person name="Liao X.Y."/>
            <person name="Jiang Y.T."/>
            <person name="Sun W.H."/>
            <person name="Chen J."/>
            <person name="Chen Y.Q."/>
            <person name="Ai Y."/>
            <person name="Zhai J.W."/>
            <person name="Wu S.S."/>
            <person name="Zhou Z."/>
            <person name="Hsiao Y.Y."/>
            <person name="Wu W.L."/>
            <person name="Chen Y.Y."/>
            <person name="Lin Y.F."/>
            <person name="Hsu J.L."/>
            <person name="Li C.Y."/>
            <person name="Wang Z.W."/>
            <person name="Zhao X."/>
            <person name="Zhong W.Y."/>
            <person name="Ma X.K."/>
            <person name="Ma L."/>
            <person name="Huang J."/>
            <person name="Chen G.Z."/>
            <person name="Huang M.Z."/>
            <person name="Huang L."/>
            <person name="Peng D.H."/>
            <person name="Luo Y.B."/>
            <person name="Zou S.Q."/>
            <person name="Chen S.P."/>
            <person name="Lan S."/>
            <person name="Tsai W.C."/>
            <person name="Van de Peer Y."/>
            <person name="Liu Z.J."/>
        </authorList>
    </citation>
    <scope>NUCLEOTIDE SEQUENCE [LARGE SCALE GENOMIC DNA]</scope>
    <source>
        <strain evidence="1">Lor288</strain>
    </source>
</reference>
<protein>
    <submittedName>
        <fullName evidence="1">Uncharacterized protein</fullName>
    </submittedName>
</protein>
<evidence type="ECO:0000313" key="2">
    <source>
        <dbReference type="Proteomes" id="UP001412067"/>
    </source>
</evidence>
<gene>
    <name evidence="1" type="ORF">KSP40_PGU001013</name>
</gene>
<evidence type="ECO:0000313" key="1">
    <source>
        <dbReference type="EMBL" id="KAK8953084.1"/>
    </source>
</evidence>
<accession>A0ABR2LWH2</accession>
<dbReference type="EMBL" id="JBBWWR010000014">
    <property type="protein sequence ID" value="KAK8953084.1"/>
    <property type="molecule type" value="Genomic_DNA"/>
</dbReference>
<proteinExistence type="predicted"/>
<dbReference type="Proteomes" id="UP001412067">
    <property type="component" value="Unassembled WGS sequence"/>
</dbReference>
<name>A0ABR2LWH2_9ASPA</name>
<sequence>MVDDEFLEHLNLVKGTRKVINNEKRGRMLRAMDGCNYKATTGISLSNMYVSLAELGHRSINDPRLNNFMARSVGSDPR</sequence>
<comment type="caution">
    <text evidence="1">The sequence shown here is derived from an EMBL/GenBank/DDBJ whole genome shotgun (WGS) entry which is preliminary data.</text>
</comment>
<keyword evidence="2" id="KW-1185">Reference proteome</keyword>
<organism evidence="1 2">
    <name type="scientific">Platanthera guangdongensis</name>
    <dbReference type="NCBI Taxonomy" id="2320717"/>
    <lineage>
        <taxon>Eukaryota</taxon>
        <taxon>Viridiplantae</taxon>
        <taxon>Streptophyta</taxon>
        <taxon>Embryophyta</taxon>
        <taxon>Tracheophyta</taxon>
        <taxon>Spermatophyta</taxon>
        <taxon>Magnoliopsida</taxon>
        <taxon>Liliopsida</taxon>
        <taxon>Asparagales</taxon>
        <taxon>Orchidaceae</taxon>
        <taxon>Orchidoideae</taxon>
        <taxon>Orchideae</taxon>
        <taxon>Orchidinae</taxon>
        <taxon>Platanthera</taxon>
    </lineage>
</organism>